<gene>
    <name evidence="1" type="ORF">R5A26_48600</name>
</gene>
<proteinExistence type="predicted"/>
<organism evidence="1 2">
    <name type="scientific">Streptomyces prunicolor</name>
    <dbReference type="NCBI Taxonomy" id="67348"/>
    <lineage>
        <taxon>Bacteria</taxon>
        <taxon>Bacillati</taxon>
        <taxon>Actinomycetota</taxon>
        <taxon>Actinomycetes</taxon>
        <taxon>Kitasatosporales</taxon>
        <taxon>Streptomycetaceae</taxon>
        <taxon>Streptomyces</taxon>
    </lineage>
</organism>
<sequence length="55" mass="5672">MRSLYRVEGGADDGESTQLACDALEFADAATATVAHRSTPRAKVVGAYRATTVGG</sequence>
<dbReference type="EMBL" id="JAWMAJ010000373">
    <property type="protein sequence ID" value="MDV7223802.1"/>
    <property type="molecule type" value="Genomic_DNA"/>
</dbReference>
<name>A0ABU4FT54_9ACTN</name>
<reference evidence="1 2" key="1">
    <citation type="submission" date="2023-10" db="EMBL/GenBank/DDBJ databases">
        <title>Characterization of rhizosphere-enriched actinobacteria from wheat plants lab-grown on chernevaya soil.</title>
        <authorList>
            <person name="Tikhonova E.N."/>
            <person name="Konopkin A."/>
            <person name="Kravchenko I.K."/>
        </authorList>
    </citation>
    <scope>NUCLEOTIDE SEQUENCE [LARGE SCALE GENOMIC DNA]</scope>
    <source>
        <strain evidence="1 2">RR29</strain>
    </source>
</reference>
<evidence type="ECO:0000313" key="2">
    <source>
        <dbReference type="Proteomes" id="UP001187346"/>
    </source>
</evidence>
<keyword evidence="2" id="KW-1185">Reference proteome</keyword>
<dbReference type="RefSeq" id="WP_266862573.1">
    <property type="nucleotide sequence ID" value="NZ_JAPEMW010000001.1"/>
</dbReference>
<accession>A0ABU4FT54</accession>
<evidence type="ECO:0000313" key="1">
    <source>
        <dbReference type="EMBL" id="MDV7223802.1"/>
    </source>
</evidence>
<dbReference type="Proteomes" id="UP001187346">
    <property type="component" value="Unassembled WGS sequence"/>
</dbReference>
<comment type="caution">
    <text evidence="1">The sequence shown here is derived from an EMBL/GenBank/DDBJ whole genome shotgun (WGS) entry which is preliminary data.</text>
</comment>
<protein>
    <submittedName>
        <fullName evidence="1">Uncharacterized protein</fullName>
    </submittedName>
</protein>